<evidence type="ECO:0000313" key="2">
    <source>
        <dbReference type="EMBL" id="TRX72740.1"/>
    </source>
</evidence>
<reference evidence="2 3" key="1">
    <citation type="submission" date="2019-07" db="EMBL/GenBank/DDBJ databases">
        <title>Pseudomonas mangiferae sp. nov., isolated from bark of mango tree in Thailand.</title>
        <authorList>
            <person name="Srisuk N."/>
            <person name="Anurat P."/>
        </authorList>
    </citation>
    <scope>NUCLEOTIDE SEQUENCE [LARGE SCALE GENOMIC DNA]</scope>
    <source>
        <strain evidence="2 3">DMKU_BBB3-04</strain>
    </source>
</reference>
<dbReference type="AlphaFoldDB" id="A0A553GTF4"/>
<organism evidence="2 3">
    <name type="scientific">Pseudomonas mangiferae</name>
    <dbReference type="NCBI Taxonomy" id="2593654"/>
    <lineage>
        <taxon>Bacteria</taxon>
        <taxon>Pseudomonadati</taxon>
        <taxon>Pseudomonadota</taxon>
        <taxon>Gammaproteobacteria</taxon>
        <taxon>Pseudomonadales</taxon>
        <taxon>Pseudomonadaceae</taxon>
        <taxon>Pseudomonas</taxon>
    </lineage>
</organism>
<gene>
    <name evidence="2" type="ORF">FM069_21260</name>
</gene>
<comment type="caution">
    <text evidence="2">The sequence shown here is derived from an EMBL/GenBank/DDBJ whole genome shotgun (WGS) entry which is preliminary data.</text>
</comment>
<keyword evidence="3" id="KW-1185">Reference proteome</keyword>
<protein>
    <submittedName>
        <fullName evidence="2">Uncharacterized protein</fullName>
    </submittedName>
</protein>
<dbReference type="EMBL" id="VJOY01000033">
    <property type="protein sequence ID" value="TRX72740.1"/>
    <property type="molecule type" value="Genomic_DNA"/>
</dbReference>
<name>A0A553GTF4_9PSED</name>
<proteinExistence type="predicted"/>
<dbReference type="RefSeq" id="WP_143490415.1">
    <property type="nucleotide sequence ID" value="NZ_VJOY01000033.1"/>
</dbReference>
<dbReference type="OrthoDB" id="7033414at2"/>
<keyword evidence="1" id="KW-0472">Membrane</keyword>
<sequence>MLVLYMTYIAIKDLERFEVHLSRSRLIISNRVLMGDGFIGRVYRLLQIASCLILKDFSIGKGHLDPEDAKEFPAALARKVIWPGRFIMIAFCIVVLVGAYGKYFNGYKA</sequence>
<feature type="transmembrane region" description="Helical" evidence="1">
    <location>
        <begin position="86"/>
        <end position="104"/>
    </location>
</feature>
<keyword evidence="1" id="KW-1133">Transmembrane helix</keyword>
<evidence type="ECO:0000313" key="3">
    <source>
        <dbReference type="Proteomes" id="UP000315235"/>
    </source>
</evidence>
<keyword evidence="1" id="KW-0812">Transmembrane</keyword>
<evidence type="ECO:0000256" key="1">
    <source>
        <dbReference type="SAM" id="Phobius"/>
    </source>
</evidence>
<dbReference type="Proteomes" id="UP000315235">
    <property type="component" value="Unassembled WGS sequence"/>
</dbReference>
<accession>A0A553GTF4</accession>